<dbReference type="GO" id="GO:0016887">
    <property type="term" value="F:ATP hydrolysis activity"/>
    <property type="evidence" value="ECO:0007669"/>
    <property type="project" value="InterPro"/>
</dbReference>
<dbReference type="InterPro" id="IPR027417">
    <property type="entry name" value="P-loop_NTPase"/>
</dbReference>
<keyword evidence="1" id="KW-0813">Transport</keyword>
<dbReference type="SMART" id="SM00382">
    <property type="entry name" value="AAA"/>
    <property type="match status" value="1"/>
</dbReference>
<dbReference type="PROSITE" id="PS50893">
    <property type="entry name" value="ABC_TRANSPORTER_2"/>
    <property type="match status" value="1"/>
</dbReference>
<gene>
    <name evidence="5" type="ORF">DFR57_103156</name>
</gene>
<dbReference type="InterPro" id="IPR003439">
    <property type="entry name" value="ABC_transporter-like_ATP-bd"/>
</dbReference>
<proteinExistence type="predicted"/>
<dbReference type="Pfam" id="PF00005">
    <property type="entry name" value="ABC_tran"/>
    <property type="match status" value="1"/>
</dbReference>
<dbReference type="PANTHER" id="PTHR42939:SF1">
    <property type="entry name" value="ABC TRANSPORTER ATP-BINDING PROTEIN ALBC-RELATED"/>
    <property type="match status" value="1"/>
</dbReference>
<keyword evidence="2" id="KW-0547">Nucleotide-binding</keyword>
<dbReference type="PROSITE" id="PS00211">
    <property type="entry name" value="ABC_TRANSPORTER_1"/>
    <property type="match status" value="1"/>
</dbReference>
<evidence type="ECO:0000259" key="4">
    <source>
        <dbReference type="PROSITE" id="PS50893"/>
    </source>
</evidence>
<dbReference type="Gene3D" id="3.40.50.300">
    <property type="entry name" value="P-loop containing nucleotide triphosphate hydrolases"/>
    <property type="match status" value="1"/>
</dbReference>
<dbReference type="SUPFAM" id="SSF52540">
    <property type="entry name" value="P-loop containing nucleoside triphosphate hydrolases"/>
    <property type="match status" value="1"/>
</dbReference>
<name>A0A368Y3I1_9BACI</name>
<evidence type="ECO:0000313" key="6">
    <source>
        <dbReference type="Proteomes" id="UP000252585"/>
    </source>
</evidence>
<accession>A0A368Y3I1</accession>
<dbReference type="InterPro" id="IPR003593">
    <property type="entry name" value="AAA+_ATPase"/>
</dbReference>
<comment type="caution">
    <text evidence="5">The sequence shown here is derived from an EMBL/GenBank/DDBJ whole genome shotgun (WGS) entry which is preliminary data.</text>
</comment>
<evidence type="ECO:0000256" key="2">
    <source>
        <dbReference type="ARBA" id="ARBA00022741"/>
    </source>
</evidence>
<dbReference type="AlphaFoldDB" id="A0A368Y3I1"/>
<dbReference type="RefSeq" id="WP_114351968.1">
    <property type="nucleotide sequence ID" value="NZ_QPJJ01000003.1"/>
</dbReference>
<evidence type="ECO:0000256" key="3">
    <source>
        <dbReference type="ARBA" id="ARBA00022840"/>
    </source>
</evidence>
<dbReference type="InterPro" id="IPR017871">
    <property type="entry name" value="ABC_transporter-like_CS"/>
</dbReference>
<dbReference type="Proteomes" id="UP000252585">
    <property type="component" value="Unassembled WGS sequence"/>
</dbReference>
<keyword evidence="3 5" id="KW-0067">ATP-binding</keyword>
<dbReference type="GO" id="GO:0005524">
    <property type="term" value="F:ATP binding"/>
    <property type="evidence" value="ECO:0007669"/>
    <property type="project" value="UniProtKB-KW"/>
</dbReference>
<evidence type="ECO:0000256" key="1">
    <source>
        <dbReference type="ARBA" id="ARBA00022448"/>
    </source>
</evidence>
<protein>
    <submittedName>
        <fullName evidence="5">ABC-2 type transport system ATP-binding protein</fullName>
    </submittedName>
</protein>
<dbReference type="CDD" id="cd03230">
    <property type="entry name" value="ABC_DR_subfamily_A"/>
    <property type="match status" value="1"/>
</dbReference>
<feature type="domain" description="ABC transporter" evidence="4">
    <location>
        <begin position="3"/>
        <end position="228"/>
    </location>
</feature>
<keyword evidence="6" id="KW-1185">Reference proteome</keyword>
<reference evidence="5 6" key="1">
    <citation type="submission" date="2018-07" db="EMBL/GenBank/DDBJ databases">
        <title>Genomic Encyclopedia of Type Strains, Phase IV (KMG-IV): sequencing the most valuable type-strain genomes for metagenomic binning, comparative biology and taxonomic classification.</title>
        <authorList>
            <person name="Goeker M."/>
        </authorList>
    </citation>
    <scope>NUCLEOTIDE SEQUENCE [LARGE SCALE GENOMIC DNA]</scope>
    <source>
        <strain evidence="5 6">DSM 27696</strain>
    </source>
</reference>
<evidence type="ECO:0000313" key="5">
    <source>
        <dbReference type="EMBL" id="RCW74860.1"/>
    </source>
</evidence>
<dbReference type="InterPro" id="IPR051782">
    <property type="entry name" value="ABC_Transporter_VariousFunc"/>
</dbReference>
<dbReference type="EMBL" id="QPJJ01000003">
    <property type="protein sequence ID" value="RCW74860.1"/>
    <property type="molecule type" value="Genomic_DNA"/>
</dbReference>
<organism evidence="5 6">
    <name type="scientific">Saliterribacillus persicus</name>
    <dbReference type="NCBI Taxonomy" id="930114"/>
    <lineage>
        <taxon>Bacteria</taxon>
        <taxon>Bacillati</taxon>
        <taxon>Bacillota</taxon>
        <taxon>Bacilli</taxon>
        <taxon>Bacillales</taxon>
        <taxon>Bacillaceae</taxon>
        <taxon>Saliterribacillus</taxon>
    </lineage>
</organism>
<sequence>MEIKAEKLTKQYGKDFALNNFDLQLSGNKIIGLLGKNGAGKTTFMRMLSGHFLQSGGTIKIDDQSPFNNYPVTKNICFIQESNNFHEKFRVHEVLDIASIYYPNWDKNQAKELTKIFKLKEKQKVKALSKGMSSALGIIIGLSSNAPLTIFDEPYIGLDASFRSTFYDLLLESYENNPRMFILSTHLIDEVSKLFEEVVILHEGNKMLHESSEHLAEKHMILTGKKESIDPLMEGKNVIHEKSILGQKSVVLFDEVMESVPSDVEVSKATLQDLFVYLTKEEVKR</sequence>
<dbReference type="OrthoDB" id="9804819at2"/>
<dbReference type="PANTHER" id="PTHR42939">
    <property type="entry name" value="ABC TRANSPORTER ATP-BINDING PROTEIN ALBC-RELATED"/>
    <property type="match status" value="1"/>
</dbReference>